<evidence type="ECO:0000313" key="2">
    <source>
        <dbReference type="EMBL" id="SFA82848.1"/>
    </source>
</evidence>
<gene>
    <name evidence="2" type="ORF">SAMN05216266_101687</name>
</gene>
<organism evidence="2 3">
    <name type="scientific">Amycolatopsis marina</name>
    <dbReference type="NCBI Taxonomy" id="490629"/>
    <lineage>
        <taxon>Bacteria</taxon>
        <taxon>Bacillati</taxon>
        <taxon>Actinomycetota</taxon>
        <taxon>Actinomycetes</taxon>
        <taxon>Pseudonocardiales</taxon>
        <taxon>Pseudonocardiaceae</taxon>
        <taxon>Amycolatopsis</taxon>
    </lineage>
</organism>
<protein>
    <submittedName>
        <fullName evidence="2">Uncharacterized protein</fullName>
    </submittedName>
</protein>
<feature type="compositionally biased region" description="Basic residues" evidence="1">
    <location>
        <begin position="1"/>
        <end position="10"/>
    </location>
</feature>
<reference evidence="3" key="1">
    <citation type="submission" date="2016-10" db="EMBL/GenBank/DDBJ databases">
        <authorList>
            <person name="Varghese N."/>
            <person name="Submissions S."/>
        </authorList>
    </citation>
    <scope>NUCLEOTIDE SEQUENCE [LARGE SCALE GENOMIC DNA]</scope>
    <source>
        <strain evidence="3">CGMCC 4.3568</strain>
    </source>
</reference>
<evidence type="ECO:0000313" key="3">
    <source>
        <dbReference type="Proteomes" id="UP000243799"/>
    </source>
</evidence>
<dbReference type="InterPro" id="IPR045522">
    <property type="entry name" value="DUF6474"/>
</dbReference>
<accession>A0A1I0W3C7</accession>
<dbReference type="EMBL" id="FOKG01000001">
    <property type="protein sequence ID" value="SFA82848.1"/>
    <property type="molecule type" value="Genomic_DNA"/>
</dbReference>
<name>A0A1I0W3C7_9PSEU</name>
<keyword evidence="3" id="KW-1185">Reference proteome</keyword>
<evidence type="ECO:0000256" key="1">
    <source>
        <dbReference type="SAM" id="MobiDB-lite"/>
    </source>
</evidence>
<feature type="compositionally biased region" description="Basic and acidic residues" evidence="1">
    <location>
        <begin position="12"/>
        <end position="33"/>
    </location>
</feature>
<dbReference type="STRING" id="490629.SAMN05216266_101687"/>
<dbReference type="Pfam" id="PF20079">
    <property type="entry name" value="DUF6474"/>
    <property type="match status" value="1"/>
</dbReference>
<feature type="region of interest" description="Disordered" evidence="1">
    <location>
        <begin position="1"/>
        <end position="33"/>
    </location>
</feature>
<sequence>MTTVRSRTRGTGKADRAAAKAEQKADKKAQKDAVKKARNALGVAKVVAPVVIPAVAPFAVHAAGAAREAYDRYQARKFGVAVDRLHEFTGRGAALHARIAGVSDGLSELRAAERATADDREFAVDGLATLEQLAASVRAAERMPTARRKAAHRAVGAELDTLENNLLHRLGL</sequence>
<dbReference type="AlphaFoldDB" id="A0A1I0W3C7"/>
<proteinExistence type="predicted"/>
<dbReference type="Proteomes" id="UP000243799">
    <property type="component" value="Unassembled WGS sequence"/>
</dbReference>